<dbReference type="KEGG" id="kcm:ABWK59_03600"/>
<sequence>MLATLRALLTTAGLLTGYYLLPIDRPFTPLTFVGLGLGLVGVILLLVWQTRAIMLSDHPRLRAAEALSSTATLFLLLFSTVYFLMERTDPGSFSEPLSRTDALYFTVTVFSTVGFGDITAKTEVARVLTMGQMVGDLLLIGVAARIVVAAMQRGLERKGRERP</sequence>
<keyword evidence="3" id="KW-0407">Ion channel</keyword>
<feature type="transmembrane region" description="Helical" evidence="1">
    <location>
        <begin position="27"/>
        <end position="47"/>
    </location>
</feature>
<dbReference type="Pfam" id="PF07885">
    <property type="entry name" value="Ion_trans_2"/>
    <property type="match status" value="1"/>
</dbReference>
<dbReference type="GO" id="GO:0034220">
    <property type="term" value="P:monoatomic ion transmembrane transport"/>
    <property type="evidence" value="ECO:0007669"/>
    <property type="project" value="UniProtKB-KW"/>
</dbReference>
<dbReference type="SUPFAM" id="SSF81324">
    <property type="entry name" value="Voltage-gated potassium channels"/>
    <property type="match status" value="1"/>
</dbReference>
<evidence type="ECO:0000259" key="2">
    <source>
        <dbReference type="Pfam" id="PF07885"/>
    </source>
</evidence>
<proteinExistence type="predicted"/>
<protein>
    <submittedName>
        <fullName evidence="3">Potassium channel family protein</fullName>
    </submittedName>
</protein>
<reference evidence="3" key="1">
    <citation type="submission" date="2024-06" db="EMBL/GenBank/DDBJ databases">
        <title>The genome sequences of Kitasatospora sp. strain HUAS MG31.</title>
        <authorList>
            <person name="Mo P."/>
        </authorList>
    </citation>
    <scope>NUCLEOTIDE SEQUENCE</scope>
    <source>
        <strain evidence="3">HUAS MG31</strain>
    </source>
</reference>
<feature type="transmembrane region" description="Helical" evidence="1">
    <location>
        <begin position="137"/>
        <end position="155"/>
    </location>
</feature>
<gene>
    <name evidence="3" type="ORF">ABWK59_03600</name>
</gene>
<dbReference type="RefSeq" id="WP_354637827.1">
    <property type="nucleotide sequence ID" value="NZ_CP159872.1"/>
</dbReference>
<organism evidence="3">
    <name type="scientific">Kitasatospora camelliae</name>
    <dbReference type="NCBI Taxonomy" id="3156397"/>
    <lineage>
        <taxon>Bacteria</taxon>
        <taxon>Bacillati</taxon>
        <taxon>Actinomycetota</taxon>
        <taxon>Actinomycetes</taxon>
        <taxon>Kitasatosporales</taxon>
        <taxon>Streptomycetaceae</taxon>
        <taxon>Kitasatospora</taxon>
    </lineage>
</organism>
<dbReference type="EMBL" id="CP159872">
    <property type="protein sequence ID" value="XCM78084.1"/>
    <property type="molecule type" value="Genomic_DNA"/>
</dbReference>
<feature type="domain" description="Potassium channel" evidence="2">
    <location>
        <begin position="72"/>
        <end position="152"/>
    </location>
</feature>
<keyword evidence="3" id="KW-0406">Ion transport</keyword>
<keyword evidence="1" id="KW-0812">Transmembrane</keyword>
<name>A0AAU8JPA0_9ACTN</name>
<dbReference type="AlphaFoldDB" id="A0AAU8JPA0"/>
<keyword evidence="1" id="KW-0472">Membrane</keyword>
<evidence type="ECO:0000256" key="1">
    <source>
        <dbReference type="SAM" id="Phobius"/>
    </source>
</evidence>
<evidence type="ECO:0000313" key="3">
    <source>
        <dbReference type="EMBL" id="XCM78084.1"/>
    </source>
</evidence>
<accession>A0AAU8JPA0</accession>
<dbReference type="InterPro" id="IPR013099">
    <property type="entry name" value="K_chnl_dom"/>
</dbReference>
<feature type="transmembrane region" description="Helical" evidence="1">
    <location>
        <begin position="67"/>
        <end position="85"/>
    </location>
</feature>
<keyword evidence="1" id="KW-1133">Transmembrane helix</keyword>
<dbReference type="Gene3D" id="1.10.287.70">
    <property type="match status" value="1"/>
</dbReference>
<keyword evidence="3" id="KW-0813">Transport</keyword>